<accession>A0ABU6NHP1</accession>
<reference evidence="2 3" key="1">
    <citation type="submission" date="2023-03" db="EMBL/GenBank/DDBJ databases">
        <title>Bacillus Genome Sequencing.</title>
        <authorList>
            <person name="Dunlap C."/>
        </authorList>
    </citation>
    <scope>NUCLEOTIDE SEQUENCE [LARGE SCALE GENOMIC DNA]</scope>
    <source>
        <strain evidence="2 3">B-4107</strain>
    </source>
</reference>
<proteinExistence type="predicted"/>
<dbReference type="InterPro" id="IPR029058">
    <property type="entry name" value="AB_hydrolase_fold"/>
</dbReference>
<organism evidence="2 3">
    <name type="scientific">Shouchella miscanthi</name>
    <dbReference type="NCBI Taxonomy" id="2598861"/>
    <lineage>
        <taxon>Bacteria</taxon>
        <taxon>Bacillati</taxon>
        <taxon>Bacillota</taxon>
        <taxon>Bacilli</taxon>
        <taxon>Bacillales</taxon>
        <taxon>Bacillaceae</taxon>
        <taxon>Shouchella</taxon>
    </lineage>
</organism>
<dbReference type="Proteomes" id="UP001341820">
    <property type="component" value="Unassembled WGS sequence"/>
</dbReference>
<dbReference type="InterPro" id="IPR012908">
    <property type="entry name" value="PGAP1-ab_dom-like"/>
</dbReference>
<dbReference type="SUPFAM" id="SSF53474">
    <property type="entry name" value="alpha/beta-Hydrolases"/>
    <property type="match status" value="1"/>
</dbReference>
<keyword evidence="3" id="KW-1185">Reference proteome</keyword>
<protein>
    <submittedName>
        <fullName evidence="2">Lipase</fullName>
    </submittedName>
</protein>
<evidence type="ECO:0000259" key="1">
    <source>
        <dbReference type="Pfam" id="PF07819"/>
    </source>
</evidence>
<feature type="domain" description="GPI inositol-deacylase PGAP1-like alpha/beta" evidence="1">
    <location>
        <begin position="108"/>
        <end position="159"/>
    </location>
</feature>
<dbReference type="Gene3D" id="3.40.50.1820">
    <property type="entry name" value="alpha/beta hydrolase"/>
    <property type="match status" value="1"/>
</dbReference>
<evidence type="ECO:0000313" key="3">
    <source>
        <dbReference type="Proteomes" id="UP001341820"/>
    </source>
</evidence>
<dbReference type="Pfam" id="PF07819">
    <property type="entry name" value="PGAP1"/>
    <property type="match status" value="1"/>
</dbReference>
<name>A0ABU6NHP1_9BACI</name>
<comment type="caution">
    <text evidence="2">The sequence shown here is derived from an EMBL/GenBank/DDBJ whole genome shotgun (WGS) entry which is preliminary data.</text>
</comment>
<sequence length="481" mass="52831">MIKKISLIFLTVILVFFFMQPNLSYGFSKGKPDPSAPPGTWYIGDAPHVKTGSPILFVHGLTGSGATWFEPNDMYRQARDAGHPAAFINLYPDQSYWDNGQMLASKLAEMYNHFGEKIIVVGHSKGGVDTQTALLHYGAERYVSKVFTLGTPHHGSQLANLAYSNWAGWLAGIIGMRSPGTDSLRTGTMAAFRNQTDRLVGAHSVPFQTLSGRSWGSFGTSLYFGGVYLNSYGTNDGAVTVDSSRLSYANELASLSLDHYAIAEGHRVFRYLQPRLATNEQEVETQQADYGTIIRGGELNGTATQTFQLEDEIQAVTFSVLAHESLKNVTLISPNGDEHLVEAIEKEHEQSIFAGAYSHFIELDQPESGTWTVEMNSTTAGGYFAVASIDGGLTNTLQLEKDVVSALNTNPADVTYSVHINDELYVEDEALDALHTFHLPMKNNTSQTITTDYNGITKDGTPFERTVVEHLFTDERGNVFH</sequence>
<gene>
    <name evidence="2" type="ORF">P5F74_02125</name>
</gene>
<dbReference type="RefSeq" id="WP_328236252.1">
    <property type="nucleotide sequence ID" value="NZ_JAROAS010000004.1"/>
</dbReference>
<evidence type="ECO:0000313" key="2">
    <source>
        <dbReference type="EMBL" id="MED4126923.1"/>
    </source>
</evidence>
<dbReference type="EMBL" id="JAROAS010000004">
    <property type="protein sequence ID" value="MED4126923.1"/>
    <property type="molecule type" value="Genomic_DNA"/>
</dbReference>